<evidence type="ECO:0000256" key="1">
    <source>
        <dbReference type="SAM" id="Phobius"/>
    </source>
</evidence>
<accession>A0A7W4VPX3</accession>
<keyword evidence="1" id="KW-0812">Transmembrane</keyword>
<evidence type="ECO:0000313" key="2">
    <source>
        <dbReference type="EMBL" id="MBB3020805.1"/>
    </source>
</evidence>
<evidence type="ECO:0000313" key="3">
    <source>
        <dbReference type="Proteomes" id="UP000532010"/>
    </source>
</evidence>
<sequence>MARFVDRPFDWVTVLAVAAGAAVMVPSLVALSMTLVSVIMALV</sequence>
<dbReference type="RefSeq" id="WP_281381384.1">
    <property type="nucleotide sequence ID" value="NZ_JACHWB010000006.1"/>
</dbReference>
<keyword evidence="3" id="KW-1185">Reference proteome</keyword>
<proteinExistence type="predicted"/>
<dbReference type="AlphaFoldDB" id="A0A7W4VPX3"/>
<gene>
    <name evidence="2" type="ORF">FHR70_003893</name>
</gene>
<organism evidence="2 3">
    <name type="scientific">Microvirga lupini</name>
    <dbReference type="NCBI Taxonomy" id="420324"/>
    <lineage>
        <taxon>Bacteria</taxon>
        <taxon>Pseudomonadati</taxon>
        <taxon>Pseudomonadota</taxon>
        <taxon>Alphaproteobacteria</taxon>
        <taxon>Hyphomicrobiales</taxon>
        <taxon>Methylobacteriaceae</taxon>
        <taxon>Microvirga</taxon>
    </lineage>
</organism>
<protein>
    <submittedName>
        <fullName evidence="2">Uncharacterized protein</fullName>
    </submittedName>
</protein>
<comment type="caution">
    <text evidence="2">The sequence shown here is derived from an EMBL/GenBank/DDBJ whole genome shotgun (WGS) entry which is preliminary data.</text>
</comment>
<reference evidence="2 3" key="1">
    <citation type="submission" date="2020-08" db="EMBL/GenBank/DDBJ databases">
        <title>The Agave Microbiome: Exploring the role of microbial communities in plant adaptations to desert environments.</title>
        <authorList>
            <person name="Partida-Martinez L.P."/>
        </authorList>
    </citation>
    <scope>NUCLEOTIDE SEQUENCE [LARGE SCALE GENOMIC DNA]</scope>
    <source>
        <strain evidence="2 3">AT3.9</strain>
    </source>
</reference>
<feature type="transmembrane region" description="Helical" evidence="1">
    <location>
        <begin position="12"/>
        <end position="42"/>
    </location>
</feature>
<name>A0A7W4VPX3_9HYPH</name>
<dbReference type="EMBL" id="JACHWB010000006">
    <property type="protein sequence ID" value="MBB3020805.1"/>
    <property type="molecule type" value="Genomic_DNA"/>
</dbReference>
<keyword evidence="1" id="KW-1133">Transmembrane helix</keyword>
<dbReference type="Proteomes" id="UP000532010">
    <property type="component" value="Unassembled WGS sequence"/>
</dbReference>
<keyword evidence="1" id="KW-0472">Membrane</keyword>